<feature type="compositionally biased region" description="Basic and acidic residues" evidence="5">
    <location>
        <begin position="728"/>
        <end position="741"/>
    </location>
</feature>
<dbReference type="InterPro" id="IPR017930">
    <property type="entry name" value="Myb_dom"/>
</dbReference>
<proteinExistence type="predicted"/>
<organism evidence="9 10">
    <name type="scientific">Naumovozyma castellii</name>
    <name type="common">Yeast</name>
    <name type="synonym">Saccharomyces castellii</name>
    <dbReference type="NCBI Taxonomy" id="27288"/>
    <lineage>
        <taxon>Eukaryota</taxon>
        <taxon>Fungi</taxon>
        <taxon>Dikarya</taxon>
        <taxon>Ascomycota</taxon>
        <taxon>Saccharomycotina</taxon>
        <taxon>Saccharomycetes</taxon>
        <taxon>Saccharomycetales</taxon>
        <taxon>Saccharomycetaceae</taxon>
        <taxon>Naumovozyma</taxon>
    </lineage>
</organism>
<reference key="2">
    <citation type="submission" date="2011-08" db="EMBL/GenBank/DDBJ databases">
        <title>Genome sequence of Naumovozyma castellii.</title>
        <authorList>
            <person name="Gordon J.L."/>
            <person name="Armisen D."/>
            <person name="Proux-Wera E."/>
            <person name="OhEigeartaigh S.S."/>
            <person name="Byrne K.P."/>
            <person name="Wolfe K.H."/>
        </authorList>
    </citation>
    <scope>NUCLEOTIDE SEQUENCE</scope>
    <source>
        <strain>Type strain:CBS 4309</strain>
    </source>
</reference>
<dbReference type="InterPro" id="IPR051575">
    <property type="entry name" value="Myb-like_DNA-bd"/>
</dbReference>
<dbReference type="PROSITE" id="PS51293">
    <property type="entry name" value="SANT"/>
    <property type="match status" value="1"/>
</dbReference>
<dbReference type="GO" id="GO:0000978">
    <property type="term" value="F:RNA polymerase II cis-regulatory region sequence-specific DNA binding"/>
    <property type="evidence" value="ECO:0007669"/>
    <property type="project" value="EnsemblFungi"/>
</dbReference>
<dbReference type="InParanoid" id="G0V5Y4"/>
<dbReference type="STRING" id="1064592.G0V5Y4"/>
<feature type="region of interest" description="Disordered" evidence="5">
    <location>
        <begin position="236"/>
        <end position="261"/>
    </location>
</feature>
<feature type="domain" description="HTH myb-type" evidence="8">
    <location>
        <begin position="170"/>
        <end position="216"/>
    </location>
</feature>
<keyword evidence="4" id="KW-0539">Nucleus</keyword>
<feature type="domain" description="HTH myb-type" evidence="8">
    <location>
        <begin position="109"/>
        <end position="163"/>
    </location>
</feature>
<dbReference type="FunCoup" id="G0V5Y4">
    <property type="interactions" value="2246"/>
</dbReference>
<dbReference type="GO" id="GO:0042795">
    <property type="term" value="P:snRNA transcription by RNA polymerase II"/>
    <property type="evidence" value="ECO:0007669"/>
    <property type="project" value="TreeGrafter"/>
</dbReference>
<evidence type="ECO:0000259" key="6">
    <source>
        <dbReference type="PROSITE" id="PS50090"/>
    </source>
</evidence>
<dbReference type="OrthoDB" id="2143914at2759"/>
<dbReference type="eggNOG" id="KOG0048">
    <property type="taxonomic scope" value="Eukaryota"/>
</dbReference>
<dbReference type="PANTHER" id="PTHR46621:SF1">
    <property type="entry name" value="SNRNA-ACTIVATING PROTEIN COMPLEX SUBUNIT 4"/>
    <property type="match status" value="1"/>
</dbReference>
<keyword evidence="10" id="KW-1185">Reference proteome</keyword>
<dbReference type="HOGENOM" id="CLU_021117_0_0_1"/>
<dbReference type="CDD" id="cd00167">
    <property type="entry name" value="SANT"/>
    <property type="match status" value="3"/>
</dbReference>
<dbReference type="GeneID" id="96900361"/>
<accession>G0V5Y4</accession>
<evidence type="ECO:0000256" key="5">
    <source>
        <dbReference type="SAM" id="MobiDB-lite"/>
    </source>
</evidence>
<keyword evidence="2" id="KW-0238">DNA-binding</keyword>
<feature type="compositionally biased region" description="Low complexity" evidence="5">
    <location>
        <begin position="579"/>
        <end position="591"/>
    </location>
</feature>
<feature type="domain" description="Myb-like" evidence="6">
    <location>
        <begin position="32"/>
        <end position="108"/>
    </location>
</feature>
<dbReference type="PROSITE" id="PS51294">
    <property type="entry name" value="HTH_MYB"/>
    <property type="match status" value="2"/>
</dbReference>
<dbReference type="SMART" id="SM00717">
    <property type="entry name" value="SANT"/>
    <property type="match status" value="3"/>
</dbReference>
<dbReference type="AlphaFoldDB" id="G0V5Y4"/>
<dbReference type="RefSeq" id="XP_003673263.1">
    <property type="nucleotide sequence ID" value="XM_003673215.1"/>
</dbReference>
<protein>
    <recommendedName>
        <fullName evidence="11">Myb-like DNA-binding protein BAS1</fullName>
    </recommendedName>
</protein>
<feature type="compositionally biased region" description="Polar residues" evidence="5">
    <location>
        <begin position="529"/>
        <end position="543"/>
    </location>
</feature>
<feature type="region of interest" description="Disordered" evidence="5">
    <location>
        <begin position="485"/>
        <end position="656"/>
    </location>
</feature>
<dbReference type="GO" id="GO:0005634">
    <property type="term" value="C:nucleus"/>
    <property type="evidence" value="ECO:0007669"/>
    <property type="project" value="EnsemblFungi"/>
</dbReference>
<sequence>MADDIKLKKKLNKKTKTFDLLDITESLGYQIHRKSGRNSWSKEEDDALKELVNDEIIKLNHPNGIADITTIQESCEIARKISWDSLLLKFCNNLRTAKDLKKRWTGSLDPNLKKGKWTPEEDQLLTKAYEKHGPHWLSISMHIAGRTEDQCAKRYIEVLGPSSKGRLREWTIEEDLALISKVKKYGTKWRKISSEMEFRPSLTCRNRWRKIITLVVRGQALPEITEAVKENKDIDLSHIAGGQNSKKEDPDKVKNEHGQSTLFDIKKLPPITDLASTQGRFDNINQHHTSSSRTPITTSTDALATLAETVEKDFENNRVEENSETHVNQYSPKSELNTNTEMQWKFTLKDGQGLSISNGSIDNSELVKELIEQAKKYSLKISIHQHIHNHYGSQMDPTNNINTIKGNKSYPNLQQTGSLAFGNSGPTSHASFDNRISYDQMETGFLSKSPSYPGFRLEASPQPILSPHMYYSQQNHQQTLEARTSEMVGRDTTATTTTDPSNTPALLTAVNGSTTAAMNNTNMGNNNNDGITPSSTRSQSTPGSELPDVGPNRISHFNYLPPTLKPQLGSSETPRNADLSKLLNPSPSSNNGAVDGRRKRKKRRRNERTGTPGSSAYSSGTSNPGTFNSENIVSPGKSSHPSVPESSKRGSPSTIEEDGLDFWESLRSLAGVPTPNVMPNHEHHFSEDLDIKINEDLNVAPGDNVADTKDKIGGSDYELFNSLIEKAETSEESDCKNDKQGSESIDAVPSNPS</sequence>
<name>G0V5Y4_NAUCA</name>
<evidence type="ECO:0000313" key="9">
    <source>
        <dbReference type="EMBL" id="CCC66873.1"/>
    </source>
</evidence>
<evidence type="ECO:0000259" key="7">
    <source>
        <dbReference type="PROSITE" id="PS51293"/>
    </source>
</evidence>
<dbReference type="KEGG" id="ncs:NCAS_0A03150"/>
<reference evidence="9 10" key="1">
    <citation type="journal article" date="2011" name="Proc. Natl. Acad. Sci. U.S.A.">
        <title>Evolutionary erosion of yeast sex chromosomes by mating-type switching accidents.</title>
        <authorList>
            <person name="Gordon J.L."/>
            <person name="Armisen D."/>
            <person name="Proux-Wera E."/>
            <person name="Oheigeartaigh S.S."/>
            <person name="Byrne K.P."/>
            <person name="Wolfe K.H."/>
        </authorList>
    </citation>
    <scope>NUCLEOTIDE SEQUENCE [LARGE SCALE GENOMIC DNA]</scope>
    <source>
        <strain evidence="10">ATCC 76901 / BCRC 22586 / CBS 4309 / NBRC 1992 / NRRL Y-12630</strain>
    </source>
</reference>
<feature type="compositionally biased region" description="Basic residues" evidence="5">
    <location>
        <begin position="597"/>
        <end position="606"/>
    </location>
</feature>
<evidence type="ECO:0000259" key="8">
    <source>
        <dbReference type="PROSITE" id="PS51294"/>
    </source>
</evidence>
<evidence type="ECO:0000256" key="1">
    <source>
        <dbReference type="ARBA" id="ARBA00023015"/>
    </source>
</evidence>
<dbReference type="FunFam" id="1.10.10.60:FF:000498">
    <property type="entry name" value="Transcription factor"/>
    <property type="match status" value="1"/>
</dbReference>
<feature type="region of interest" description="Disordered" evidence="5">
    <location>
        <begin position="728"/>
        <end position="753"/>
    </location>
</feature>
<dbReference type="Proteomes" id="UP000001640">
    <property type="component" value="Chromosome 1"/>
</dbReference>
<dbReference type="GO" id="GO:0000981">
    <property type="term" value="F:DNA-binding transcription factor activity, RNA polymerase II-specific"/>
    <property type="evidence" value="ECO:0007669"/>
    <property type="project" value="EnsemblFungi"/>
</dbReference>
<dbReference type="GO" id="GO:0019185">
    <property type="term" value="C:snRNA-activating protein complex"/>
    <property type="evidence" value="ECO:0007669"/>
    <property type="project" value="TreeGrafter"/>
</dbReference>
<dbReference type="EMBL" id="HE576752">
    <property type="protein sequence ID" value="CCC66873.1"/>
    <property type="molecule type" value="Genomic_DNA"/>
</dbReference>
<evidence type="ECO:0000256" key="4">
    <source>
        <dbReference type="ARBA" id="ARBA00023242"/>
    </source>
</evidence>
<keyword evidence="1" id="KW-0805">Transcription regulation</keyword>
<feature type="compositionally biased region" description="Polar residues" evidence="5">
    <location>
        <begin position="609"/>
        <end position="654"/>
    </location>
</feature>
<dbReference type="InterPro" id="IPR017884">
    <property type="entry name" value="SANT_dom"/>
</dbReference>
<evidence type="ECO:0008006" key="11">
    <source>
        <dbReference type="Google" id="ProtNLM"/>
    </source>
</evidence>
<dbReference type="InterPro" id="IPR009057">
    <property type="entry name" value="Homeodomain-like_sf"/>
</dbReference>
<dbReference type="PANTHER" id="PTHR46621">
    <property type="entry name" value="SNRNA-ACTIVATING PROTEIN COMPLEX SUBUNIT 4"/>
    <property type="match status" value="1"/>
</dbReference>
<evidence type="ECO:0000256" key="2">
    <source>
        <dbReference type="ARBA" id="ARBA00023125"/>
    </source>
</evidence>
<feature type="compositionally biased region" description="Basic and acidic residues" evidence="5">
    <location>
        <begin position="245"/>
        <end position="257"/>
    </location>
</feature>
<dbReference type="SUPFAM" id="SSF46689">
    <property type="entry name" value="Homeodomain-like"/>
    <property type="match status" value="1"/>
</dbReference>
<dbReference type="InterPro" id="IPR001005">
    <property type="entry name" value="SANT/Myb"/>
</dbReference>
<dbReference type="GO" id="GO:0001006">
    <property type="term" value="F:RNA polymerase III type 3 promoter sequence-specific DNA binding"/>
    <property type="evidence" value="ECO:0007669"/>
    <property type="project" value="TreeGrafter"/>
</dbReference>
<dbReference type="Pfam" id="PF00249">
    <property type="entry name" value="Myb_DNA-binding"/>
    <property type="match status" value="2"/>
</dbReference>
<evidence type="ECO:0000313" key="10">
    <source>
        <dbReference type="Proteomes" id="UP000001640"/>
    </source>
</evidence>
<dbReference type="PROSITE" id="PS50090">
    <property type="entry name" value="MYB_LIKE"/>
    <property type="match status" value="3"/>
</dbReference>
<evidence type="ECO:0000256" key="3">
    <source>
        <dbReference type="ARBA" id="ARBA00023163"/>
    </source>
</evidence>
<keyword evidence="3" id="KW-0804">Transcription</keyword>
<feature type="domain" description="Myb-like" evidence="6">
    <location>
        <begin position="109"/>
        <end position="159"/>
    </location>
</feature>
<feature type="domain" description="SANT" evidence="7">
    <location>
        <begin position="112"/>
        <end position="157"/>
    </location>
</feature>
<feature type="compositionally biased region" description="Low complexity" evidence="5">
    <location>
        <begin position="511"/>
        <end position="528"/>
    </location>
</feature>
<gene>
    <name evidence="9" type="primary">NCAS0A03150</name>
    <name evidence="9" type="ordered locus">NCAS_0A03150</name>
</gene>
<dbReference type="Gene3D" id="1.10.10.60">
    <property type="entry name" value="Homeodomain-like"/>
    <property type="match status" value="3"/>
</dbReference>
<dbReference type="GO" id="GO:0045944">
    <property type="term" value="P:positive regulation of transcription by RNA polymerase II"/>
    <property type="evidence" value="ECO:0007669"/>
    <property type="project" value="EnsemblFungi"/>
</dbReference>
<dbReference type="GO" id="GO:0042796">
    <property type="term" value="P:snRNA transcription by RNA polymerase III"/>
    <property type="evidence" value="ECO:0007669"/>
    <property type="project" value="TreeGrafter"/>
</dbReference>
<dbReference type="OMA" id="IHQHIHN"/>
<feature type="domain" description="Myb-like" evidence="6">
    <location>
        <begin position="162"/>
        <end position="212"/>
    </location>
</feature>